<proteinExistence type="predicted"/>
<dbReference type="EMBL" id="CBFJ010000057">
    <property type="protein sequence ID" value="CDC44487.1"/>
    <property type="molecule type" value="Genomic_DNA"/>
</dbReference>
<reference evidence="2" key="1">
    <citation type="submission" date="2012-11" db="EMBL/GenBank/DDBJ databases">
        <title>Dependencies among metagenomic species, viruses, plasmids and units of genetic variation.</title>
        <authorList>
            <person name="Nielsen H.B."/>
            <person name="Almeida M."/>
            <person name="Juncker A.S."/>
            <person name="Rasmussen S."/>
            <person name="Li J."/>
            <person name="Sunagawa S."/>
            <person name="Plichta D."/>
            <person name="Gautier L."/>
            <person name="Le Chatelier E."/>
            <person name="Peletier E."/>
            <person name="Bonde I."/>
            <person name="Nielsen T."/>
            <person name="Manichanh C."/>
            <person name="Arumugam M."/>
            <person name="Batto J."/>
            <person name="Santos M.B.Q.D."/>
            <person name="Blom N."/>
            <person name="Borruel N."/>
            <person name="Burgdorf K.S."/>
            <person name="Boumezbeur F."/>
            <person name="Casellas F."/>
            <person name="Dore J."/>
            <person name="Guarner F."/>
            <person name="Hansen T."/>
            <person name="Hildebrand F."/>
            <person name="Kaas R.S."/>
            <person name="Kennedy S."/>
            <person name="Kristiansen K."/>
            <person name="Kultima J.R."/>
            <person name="Leonard P."/>
            <person name="Levenez F."/>
            <person name="Lund O."/>
            <person name="Moumen B."/>
            <person name="Le Paslier D."/>
            <person name="Pons N."/>
            <person name="Pedersen O."/>
            <person name="Prifti E."/>
            <person name="Qin J."/>
            <person name="Raes J."/>
            <person name="Tap J."/>
            <person name="Tims S."/>
            <person name="Ussery D.W."/>
            <person name="Yamada T."/>
            <person name="MetaHit consortium"/>
            <person name="Renault P."/>
            <person name="Sicheritz-Ponten T."/>
            <person name="Bork P."/>
            <person name="Wang J."/>
            <person name="Brunak S."/>
            <person name="Ehrlich S.D."/>
        </authorList>
    </citation>
    <scope>NUCLEOTIDE SEQUENCE [LARGE SCALE GENOMIC DNA]</scope>
</reference>
<feature type="region of interest" description="Disordered" evidence="1">
    <location>
        <begin position="540"/>
        <end position="570"/>
    </location>
</feature>
<feature type="region of interest" description="Disordered" evidence="1">
    <location>
        <begin position="636"/>
        <end position="723"/>
    </location>
</feature>
<dbReference type="InterPro" id="IPR045722">
    <property type="entry name" value="DUF6076"/>
</dbReference>
<accession>R6SD02</accession>
<comment type="caution">
    <text evidence="2">The sequence shown here is derived from an EMBL/GenBank/DDBJ whole genome shotgun (WGS) entry which is preliminary data.</text>
</comment>
<dbReference type="AlphaFoldDB" id="R6SD02"/>
<gene>
    <name evidence="2" type="ORF">BN788_00086</name>
</gene>
<evidence type="ECO:0000256" key="1">
    <source>
        <dbReference type="SAM" id="MobiDB-lite"/>
    </source>
</evidence>
<evidence type="ECO:0000313" key="3">
    <source>
        <dbReference type="Proteomes" id="UP000018142"/>
    </source>
</evidence>
<dbReference type="Proteomes" id="UP000018142">
    <property type="component" value="Unassembled WGS sequence"/>
</dbReference>
<organism evidence="2 3">
    <name type="scientific">[Eubacterium] siraeum CAG:80</name>
    <dbReference type="NCBI Taxonomy" id="1263080"/>
    <lineage>
        <taxon>Bacteria</taxon>
        <taxon>Bacillati</taxon>
        <taxon>Bacillota</taxon>
        <taxon>Clostridia</taxon>
        <taxon>Eubacteriales</taxon>
        <taxon>Oscillospiraceae</taxon>
        <taxon>Oscillospiraceae incertae sedis</taxon>
    </lineage>
</organism>
<dbReference type="Pfam" id="PF19553">
    <property type="entry name" value="DUF6076"/>
    <property type="match status" value="1"/>
</dbReference>
<sequence length="741" mass="83682">MSIKRTVSLTGINSSEIYSLSYPQSVLKFAEYDFSGFIRRCTDYCKRCAESGEYRLEDIVALRNSLGACHKYVEANIHGIYEKAVQDLFIEYLCREKGLGISSLWNELINAKTPFEKLIFTRLTEYRHNKAVNRWVSLLQLQEYAKRKIDFVFGEKVTAEQAFAKRDYFDLTFSVAANEMGYPSECFTAAKVYTVGRLPSAPFITSNISKAIAASALPEIEYEGEHRPFAALHSDSEAMDVFAKIKNYVPEKPDSVLNTIITTMRSLPKKVYVSDSLKAIIDLEIDLLLESGGVLQHCEHCGEYFIRDKDYDYDYCSKAQSGGRTCLEMSTAVPPRTADEIRRLEDMTKELYTYMSKRINVDLTQRDFAEWYQSFMAIKESILHNALSISEFREFEKYSHDLHFAPVKQTPLQEKPSVANVSESTDTAKKQPEVKPFVFERVDRSVLYEQENRRRKQEQERELYDMMQESAAPVQQEAAALQNEAPKAPVHVVKAGETDKLDVSLFENPFDNAFESEISELEKVSGYDFKPLDDIFSFGGADDKLQQTSGGYTDEGTTDEDSSDKDNNAYTESAVDTGFAGEFAKADYSIKHSVTPKSNYAANMYRHTVETTQTPAEDFPDVQQSGEHLTQDDFDILPSSPSLTVPVGEKTSVKAKSEEKPAVKAKSEEKPAVSEKHAPPVIKLDAPSVDSLTDADDIPGADRRRRDNGGTMNRNTAKRLLDGIIKPTKIRNPFIDENDDE</sequence>
<name>R6SD02_9FIRM</name>
<feature type="compositionally biased region" description="Basic and acidic residues" evidence="1">
    <location>
        <begin position="651"/>
        <end position="678"/>
    </location>
</feature>
<protein>
    <submittedName>
        <fullName evidence="2">Uncharacterized protein</fullName>
    </submittedName>
</protein>
<evidence type="ECO:0000313" key="2">
    <source>
        <dbReference type="EMBL" id="CDC44487.1"/>
    </source>
</evidence>